<dbReference type="AlphaFoldDB" id="A0A8J9ZWX4"/>
<keyword evidence="5 9" id="KW-0812">Transmembrane</keyword>
<dbReference type="OrthoDB" id="62956at2759"/>
<organism evidence="13 14">
    <name type="scientific">Branchiostoma lanceolatum</name>
    <name type="common">Common lancelet</name>
    <name type="synonym">Amphioxus lanceolatum</name>
    <dbReference type="NCBI Taxonomy" id="7740"/>
    <lineage>
        <taxon>Eukaryota</taxon>
        <taxon>Metazoa</taxon>
        <taxon>Chordata</taxon>
        <taxon>Cephalochordata</taxon>
        <taxon>Leptocardii</taxon>
        <taxon>Amphioxiformes</taxon>
        <taxon>Branchiostomatidae</taxon>
        <taxon>Branchiostoma</taxon>
    </lineage>
</organism>
<feature type="domain" description="GOLD" evidence="12">
    <location>
        <begin position="36"/>
        <end position="117"/>
    </location>
</feature>
<evidence type="ECO:0000313" key="14">
    <source>
        <dbReference type="Proteomes" id="UP000838412"/>
    </source>
</evidence>
<dbReference type="GO" id="GO:0005789">
    <property type="term" value="C:endoplasmic reticulum membrane"/>
    <property type="evidence" value="ECO:0007669"/>
    <property type="project" value="UniProtKB-SubCell"/>
</dbReference>
<dbReference type="GO" id="GO:0033116">
    <property type="term" value="C:endoplasmic reticulum-Golgi intermediate compartment membrane"/>
    <property type="evidence" value="ECO:0007669"/>
    <property type="project" value="UniProtKB-SubCell"/>
</dbReference>
<evidence type="ECO:0000256" key="1">
    <source>
        <dbReference type="ARBA" id="ARBA00004115"/>
    </source>
</evidence>
<feature type="signal peptide" evidence="11">
    <location>
        <begin position="1"/>
        <end position="24"/>
    </location>
</feature>
<dbReference type="SUPFAM" id="SSF101576">
    <property type="entry name" value="Supernatant protein factor (SPF), C-terminal domain"/>
    <property type="match status" value="1"/>
</dbReference>
<keyword evidence="14" id="KW-1185">Reference proteome</keyword>
<evidence type="ECO:0000256" key="5">
    <source>
        <dbReference type="ARBA" id="ARBA00022692"/>
    </source>
</evidence>
<evidence type="ECO:0000256" key="4">
    <source>
        <dbReference type="ARBA" id="ARBA00007104"/>
    </source>
</evidence>
<sequence length="212" mass="23977">MDSVSTIVLYLVPVLAAVVSSVEGATLTFELADREEMCFSENITKPIKHNVEYKVVRGGNLDVDMKVLSPNGKMMYMGQKKKWDKFRIETSRGQFNFCFSNEFSTISHKIIYFHLSPDYPETLSAKIGVKHQAVPTLTEVLCEKINTNIESVVRLQKDYRLQEAIGRGNAEQLSVGVLWWSIFQAGIILMAGMGQVIILKTFFTDRTSTRKP</sequence>
<comment type="similarity">
    <text evidence="4 9">Belongs to the EMP24/GP25L family.</text>
</comment>
<evidence type="ECO:0000256" key="9">
    <source>
        <dbReference type="RuleBase" id="RU003827"/>
    </source>
</evidence>
<feature type="chain" id="PRO_5035434416" evidence="11">
    <location>
        <begin position="25"/>
        <end position="212"/>
    </location>
</feature>
<evidence type="ECO:0000259" key="12">
    <source>
        <dbReference type="PROSITE" id="PS50866"/>
    </source>
</evidence>
<evidence type="ECO:0000256" key="10">
    <source>
        <dbReference type="SAM" id="Phobius"/>
    </source>
</evidence>
<evidence type="ECO:0000313" key="13">
    <source>
        <dbReference type="EMBL" id="CAH1263508.1"/>
    </source>
</evidence>
<keyword evidence="6 11" id="KW-0732">Signal</keyword>
<dbReference type="GO" id="GO:0005794">
    <property type="term" value="C:Golgi apparatus"/>
    <property type="evidence" value="ECO:0007669"/>
    <property type="project" value="UniProtKB-SubCell"/>
</dbReference>
<dbReference type="EMBL" id="OV696689">
    <property type="protein sequence ID" value="CAH1263508.1"/>
    <property type="molecule type" value="Genomic_DNA"/>
</dbReference>
<evidence type="ECO:0000256" key="3">
    <source>
        <dbReference type="ARBA" id="ARBA00004619"/>
    </source>
</evidence>
<protein>
    <submittedName>
        <fullName evidence="13">TMED7 protein</fullName>
    </submittedName>
</protein>
<evidence type="ECO:0000256" key="2">
    <source>
        <dbReference type="ARBA" id="ARBA00004151"/>
    </source>
</evidence>
<dbReference type="InterPro" id="IPR015720">
    <property type="entry name" value="Emp24-like"/>
</dbReference>
<name>A0A8J9ZWX4_BRALA</name>
<evidence type="ECO:0000256" key="7">
    <source>
        <dbReference type="ARBA" id="ARBA00022989"/>
    </source>
</evidence>
<keyword evidence="8 10" id="KW-0472">Membrane</keyword>
<reference evidence="13" key="1">
    <citation type="submission" date="2022-01" db="EMBL/GenBank/DDBJ databases">
        <authorList>
            <person name="Braso-Vives M."/>
        </authorList>
    </citation>
    <scope>NUCLEOTIDE SEQUENCE</scope>
</reference>
<dbReference type="PROSITE" id="PS50866">
    <property type="entry name" value="GOLD"/>
    <property type="match status" value="1"/>
</dbReference>
<dbReference type="InterPro" id="IPR009038">
    <property type="entry name" value="GOLD_dom"/>
</dbReference>
<dbReference type="PANTHER" id="PTHR22811">
    <property type="entry name" value="TRANSMEMBRANE EMP24 DOMAIN-CONTAINING PROTEIN"/>
    <property type="match status" value="1"/>
</dbReference>
<comment type="subcellular location">
    <subcellularLocation>
        <location evidence="1">Endoplasmic reticulum membrane</location>
        <topology evidence="1">Single-pass type I membrane protein</topology>
    </subcellularLocation>
    <subcellularLocation>
        <location evidence="2">Endoplasmic reticulum-Golgi intermediate compartment membrane</location>
        <topology evidence="2">Single-pass type I membrane protein</topology>
    </subcellularLocation>
    <subcellularLocation>
        <location evidence="3">Golgi apparatus</location>
        <location evidence="3">cis-Golgi network membrane</location>
        <topology evidence="3">Single-pass type I membrane protein</topology>
    </subcellularLocation>
    <subcellularLocation>
        <location evidence="9">Membrane</location>
        <topology evidence="9">Single-pass type I membrane protein</topology>
    </subcellularLocation>
</comment>
<feature type="transmembrane region" description="Helical" evidence="10">
    <location>
        <begin position="177"/>
        <end position="203"/>
    </location>
</feature>
<gene>
    <name evidence="13" type="primary">TMED7</name>
    <name evidence="13" type="ORF">BLAG_LOCUS18189</name>
</gene>
<proteinExistence type="inferred from homology"/>
<dbReference type="Proteomes" id="UP000838412">
    <property type="component" value="Chromosome 4"/>
</dbReference>
<evidence type="ECO:0000256" key="6">
    <source>
        <dbReference type="ARBA" id="ARBA00022729"/>
    </source>
</evidence>
<keyword evidence="7 10" id="KW-1133">Transmembrane helix</keyword>
<dbReference type="InterPro" id="IPR036598">
    <property type="entry name" value="GOLD_dom_sf"/>
</dbReference>
<evidence type="ECO:0000256" key="8">
    <source>
        <dbReference type="ARBA" id="ARBA00023136"/>
    </source>
</evidence>
<dbReference type="SMART" id="SM01190">
    <property type="entry name" value="EMP24_GP25L"/>
    <property type="match status" value="1"/>
</dbReference>
<evidence type="ECO:0000256" key="11">
    <source>
        <dbReference type="SAM" id="SignalP"/>
    </source>
</evidence>
<dbReference type="Pfam" id="PF01105">
    <property type="entry name" value="EMP24_GP25L"/>
    <property type="match status" value="1"/>
</dbReference>
<accession>A0A8J9ZWX4</accession>